<dbReference type="SUPFAM" id="SSF56112">
    <property type="entry name" value="Protein kinase-like (PK-like)"/>
    <property type="match status" value="1"/>
</dbReference>
<dbReference type="GO" id="GO:0005524">
    <property type="term" value="F:ATP binding"/>
    <property type="evidence" value="ECO:0007669"/>
    <property type="project" value="UniProtKB-KW"/>
</dbReference>
<evidence type="ECO:0000313" key="21">
    <source>
        <dbReference type="Proteomes" id="UP000796880"/>
    </source>
</evidence>
<dbReference type="GO" id="GO:0016020">
    <property type="term" value="C:membrane"/>
    <property type="evidence" value="ECO:0007669"/>
    <property type="project" value="UniProtKB-SubCell"/>
</dbReference>
<dbReference type="PROSITE" id="PS50011">
    <property type="entry name" value="PROTEIN_KINASE_DOM"/>
    <property type="match status" value="1"/>
</dbReference>
<protein>
    <recommendedName>
        <fullName evidence="2">non-specific serine/threonine protein kinase</fullName>
        <ecNumber evidence="2">2.7.11.1</ecNumber>
    </recommendedName>
</protein>
<dbReference type="EMBL" id="VOIH02000012">
    <property type="protein sequence ID" value="KAF3431750.1"/>
    <property type="molecule type" value="Genomic_DNA"/>
</dbReference>
<keyword evidence="6" id="KW-0812">Transmembrane</keyword>
<feature type="chain" id="PRO_5035461265" description="non-specific serine/threonine protein kinase" evidence="18">
    <location>
        <begin position="22"/>
        <end position="621"/>
    </location>
</feature>
<reference evidence="20" key="1">
    <citation type="submission" date="2020-03" db="EMBL/GenBank/DDBJ databases">
        <title>A high-quality chromosome-level genome assembly of a woody plant with both climbing and erect habits, Rhamnella rubrinervis.</title>
        <authorList>
            <person name="Lu Z."/>
            <person name="Yang Y."/>
            <person name="Zhu X."/>
            <person name="Sun Y."/>
        </authorList>
    </citation>
    <scope>NUCLEOTIDE SEQUENCE</scope>
    <source>
        <strain evidence="20">BYM</strain>
        <tissue evidence="20">Leaf</tissue>
    </source>
</reference>
<keyword evidence="10" id="KW-0067">ATP-binding</keyword>
<comment type="caution">
    <text evidence="20">The sequence shown here is derived from an EMBL/GenBank/DDBJ whole genome shotgun (WGS) entry which is preliminary data.</text>
</comment>
<keyword evidence="21" id="KW-1185">Reference proteome</keyword>
<keyword evidence="11" id="KW-1133">Transmembrane helix</keyword>
<evidence type="ECO:0000256" key="6">
    <source>
        <dbReference type="ARBA" id="ARBA00022692"/>
    </source>
</evidence>
<evidence type="ECO:0000256" key="12">
    <source>
        <dbReference type="ARBA" id="ARBA00023136"/>
    </source>
</evidence>
<dbReference type="FunFam" id="3.30.200.20:FF:000059">
    <property type="entry name" value="S-receptor-like serine/threonine-protein kinase"/>
    <property type="match status" value="1"/>
</dbReference>
<comment type="subcellular location">
    <subcellularLocation>
        <location evidence="1">Membrane</location>
        <topology evidence="1">Single-pass type I membrane protein</topology>
    </subcellularLocation>
</comment>
<evidence type="ECO:0000256" key="11">
    <source>
        <dbReference type="ARBA" id="ARBA00022989"/>
    </source>
</evidence>
<dbReference type="InterPro" id="IPR008271">
    <property type="entry name" value="Ser/Thr_kinase_AS"/>
</dbReference>
<keyword evidence="13" id="KW-1015">Disulfide bond</keyword>
<keyword evidence="14" id="KW-0675">Receptor</keyword>
<dbReference type="InterPro" id="IPR045874">
    <property type="entry name" value="LRK10/LRL21-25-like"/>
</dbReference>
<evidence type="ECO:0000256" key="18">
    <source>
        <dbReference type="SAM" id="SignalP"/>
    </source>
</evidence>
<accession>A0A8K0DIV9</accession>
<evidence type="ECO:0000256" key="2">
    <source>
        <dbReference type="ARBA" id="ARBA00012513"/>
    </source>
</evidence>
<dbReference type="GO" id="GO:0004674">
    <property type="term" value="F:protein serine/threonine kinase activity"/>
    <property type="evidence" value="ECO:0007669"/>
    <property type="project" value="UniProtKB-KW"/>
</dbReference>
<evidence type="ECO:0000256" key="9">
    <source>
        <dbReference type="ARBA" id="ARBA00022777"/>
    </source>
</evidence>
<dbReference type="EC" id="2.7.11.1" evidence="2"/>
<dbReference type="Pfam" id="PF07714">
    <property type="entry name" value="PK_Tyr_Ser-Thr"/>
    <property type="match status" value="1"/>
</dbReference>
<evidence type="ECO:0000256" key="10">
    <source>
        <dbReference type="ARBA" id="ARBA00022840"/>
    </source>
</evidence>
<evidence type="ECO:0000256" key="13">
    <source>
        <dbReference type="ARBA" id="ARBA00023157"/>
    </source>
</evidence>
<evidence type="ECO:0000256" key="17">
    <source>
        <dbReference type="ARBA" id="ARBA00048679"/>
    </source>
</evidence>
<proteinExistence type="predicted"/>
<keyword evidence="9" id="KW-0418">Kinase</keyword>
<evidence type="ECO:0000256" key="14">
    <source>
        <dbReference type="ARBA" id="ARBA00023170"/>
    </source>
</evidence>
<dbReference type="PROSITE" id="PS00108">
    <property type="entry name" value="PROTEIN_KINASE_ST"/>
    <property type="match status" value="1"/>
</dbReference>
<dbReference type="InterPro" id="IPR000719">
    <property type="entry name" value="Prot_kinase_dom"/>
</dbReference>
<dbReference type="SMART" id="SM00220">
    <property type="entry name" value="S_TKc"/>
    <property type="match status" value="1"/>
</dbReference>
<comment type="catalytic activity">
    <reaction evidence="17">
        <text>L-seryl-[protein] + ATP = O-phospho-L-seryl-[protein] + ADP + H(+)</text>
        <dbReference type="Rhea" id="RHEA:17989"/>
        <dbReference type="Rhea" id="RHEA-COMP:9863"/>
        <dbReference type="Rhea" id="RHEA-COMP:11604"/>
        <dbReference type="ChEBI" id="CHEBI:15378"/>
        <dbReference type="ChEBI" id="CHEBI:29999"/>
        <dbReference type="ChEBI" id="CHEBI:30616"/>
        <dbReference type="ChEBI" id="CHEBI:83421"/>
        <dbReference type="ChEBI" id="CHEBI:456216"/>
        <dbReference type="EC" id="2.7.11.1"/>
    </reaction>
</comment>
<dbReference type="FunFam" id="1.10.510.10:FF:000590">
    <property type="entry name" value="PR5-like receptor kinase"/>
    <property type="match status" value="1"/>
</dbReference>
<evidence type="ECO:0000256" key="4">
    <source>
        <dbReference type="ARBA" id="ARBA00022536"/>
    </source>
</evidence>
<dbReference type="PANTHER" id="PTHR27009">
    <property type="entry name" value="RUST RESISTANCE KINASE LR10-RELATED"/>
    <property type="match status" value="1"/>
</dbReference>
<evidence type="ECO:0000256" key="1">
    <source>
        <dbReference type="ARBA" id="ARBA00004479"/>
    </source>
</evidence>
<evidence type="ECO:0000256" key="8">
    <source>
        <dbReference type="ARBA" id="ARBA00022741"/>
    </source>
</evidence>
<keyword evidence="3" id="KW-0723">Serine/threonine-protein kinase</keyword>
<evidence type="ECO:0000256" key="16">
    <source>
        <dbReference type="ARBA" id="ARBA00047899"/>
    </source>
</evidence>
<feature type="signal peptide" evidence="18">
    <location>
        <begin position="1"/>
        <end position="21"/>
    </location>
</feature>
<dbReference type="InterPro" id="IPR011009">
    <property type="entry name" value="Kinase-like_dom_sf"/>
</dbReference>
<dbReference type="Proteomes" id="UP000796880">
    <property type="component" value="Unassembled WGS sequence"/>
</dbReference>
<keyword evidence="12" id="KW-0472">Membrane</keyword>
<evidence type="ECO:0000259" key="19">
    <source>
        <dbReference type="PROSITE" id="PS50011"/>
    </source>
</evidence>
<evidence type="ECO:0000256" key="3">
    <source>
        <dbReference type="ARBA" id="ARBA00022527"/>
    </source>
</evidence>
<gene>
    <name evidence="20" type="ORF">FNV43_RR26486</name>
</gene>
<evidence type="ECO:0000256" key="15">
    <source>
        <dbReference type="ARBA" id="ARBA00023180"/>
    </source>
</evidence>
<dbReference type="OrthoDB" id="4062651at2759"/>
<organism evidence="20 21">
    <name type="scientific">Rhamnella rubrinervis</name>
    <dbReference type="NCBI Taxonomy" id="2594499"/>
    <lineage>
        <taxon>Eukaryota</taxon>
        <taxon>Viridiplantae</taxon>
        <taxon>Streptophyta</taxon>
        <taxon>Embryophyta</taxon>
        <taxon>Tracheophyta</taxon>
        <taxon>Spermatophyta</taxon>
        <taxon>Magnoliopsida</taxon>
        <taxon>eudicotyledons</taxon>
        <taxon>Gunneridae</taxon>
        <taxon>Pentapetalae</taxon>
        <taxon>rosids</taxon>
        <taxon>fabids</taxon>
        <taxon>Rosales</taxon>
        <taxon>Rhamnaceae</taxon>
        <taxon>rhamnoid group</taxon>
        <taxon>Rhamneae</taxon>
        <taxon>Rhamnella</taxon>
    </lineage>
</organism>
<keyword evidence="5" id="KW-0808">Transferase</keyword>
<keyword evidence="8" id="KW-0547">Nucleotide-binding</keyword>
<dbReference type="InterPro" id="IPR001245">
    <property type="entry name" value="Ser-Thr/Tyr_kinase_cat_dom"/>
</dbReference>
<dbReference type="AlphaFoldDB" id="A0A8K0DIV9"/>
<feature type="domain" description="Protein kinase" evidence="19">
    <location>
        <begin position="307"/>
        <end position="597"/>
    </location>
</feature>
<keyword evidence="15" id="KW-0325">Glycoprotein</keyword>
<keyword evidence="4" id="KW-0245">EGF-like domain</keyword>
<keyword evidence="7 18" id="KW-0732">Signal</keyword>
<comment type="catalytic activity">
    <reaction evidence="16">
        <text>L-threonyl-[protein] + ATP = O-phospho-L-threonyl-[protein] + ADP + H(+)</text>
        <dbReference type="Rhea" id="RHEA:46608"/>
        <dbReference type="Rhea" id="RHEA-COMP:11060"/>
        <dbReference type="Rhea" id="RHEA-COMP:11605"/>
        <dbReference type="ChEBI" id="CHEBI:15378"/>
        <dbReference type="ChEBI" id="CHEBI:30013"/>
        <dbReference type="ChEBI" id="CHEBI:30616"/>
        <dbReference type="ChEBI" id="CHEBI:61977"/>
        <dbReference type="ChEBI" id="CHEBI:456216"/>
        <dbReference type="EC" id="2.7.11.1"/>
    </reaction>
</comment>
<evidence type="ECO:0000256" key="7">
    <source>
        <dbReference type="ARBA" id="ARBA00022729"/>
    </source>
</evidence>
<dbReference type="Gene3D" id="1.10.510.10">
    <property type="entry name" value="Transferase(Phosphotransferase) domain 1"/>
    <property type="match status" value="1"/>
</dbReference>
<evidence type="ECO:0000256" key="5">
    <source>
        <dbReference type="ARBA" id="ARBA00022679"/>
    </source>
</evidence>
<sequence length="621" mass="70599">MASVSILFMLILTHLLLLNSAEEQRYNLSCEPFVCGKLGEIRFPYKEKSQHGNCGLYNIDCSEPSYTKIQLKEGGYWYNIVYISQTGLIFINDTKLHTQVESRRCESLESFGLPSPSKIATVSTQNTVSLFKCNLRLLDENIGLPRDFYNTTCGDYSIYYHITTTTNRLLDNSSFQGLPHYQCSFIQLPGSYYTGKSINNFFSLFTDKFHLQVHVNYVCIQCHKQGHQCLFHDEQQSYYCAPSGSASAGSILVVIFCCLMRKSLAYKFIYLWKKPNQAHQNVEAFLRKLGPLPVRRYSYSEVKKMTNCFTNKIAQGGQGRVFKGKLQNSQLVAVKVLNQSKDNGEEFINEVATIGRTSHVNVVSLLGFCFEGPKRALIYEFMPNGSLEKFILKENGNQNDNHQLEWGTLYQISLGIARGLEYLHRGCNTRILHFDIKPHNILLDKDFAPKISDFGLAKVCTREESIISMLGPRGTIGYIAPEVIFRSVGGVSHKSDVYSYGMMVLEMVGGRKNDNVGVDNSSEIYFPHWIYKRIELDEELRLKRITNVDEKTEVRKMIMVSLWCIQTDPSNRPTMSRVIEMLEGSLDSLEVPPKPYLSSHSRSLSTESSSGFTSLQIISTY</sequence>
<evidence type="ECO:0000313" key="20">
    <source>
        <dbReference type="EMBL" id="KAF3431750.1"/>
    </source>
</evidence>
<dbReference type="Gene3D" id="3.30.200.20">
    <property type="entry name" value="Phosphorylase Kinase, domain 1"/>
    <property type="match status" value="1"/>
</dbReference>
<name>A0A8K0DIV9_9ROSA</name>